<proteinExistence type="predicted"/>
<evidence type="ECO:0000256" key="1">
    <source>
        <dbReference type="SAM" id="MobiDB-lite"/>
    </source>
</evidence>
<dbReference type="OrthoDB" id="3206554at2759"/>
<comment type="caution">
    <text evidence="4">The sequence shown here is derived from an EMBL/GenBank/DDBJ whole genome shotgun (WGS) entry which is preliminary data.</text>
</comment>
<feature type="transmembrane region" description="Helical" evidence="2">
    <location>
        <begin position="157"/>
        <end position="178"/>
    </location>
</feature>
<keyword evidence="2" id="KW-1133">Transmembrane helix</keyword>
<feature type="region of interest" description="Disordered" evidence="1">
    <location>
        <begin position="301"/>
        <end position="327"/>
    </location>
</feature>
<dbReference type="AlphaFoldDB" id="A0A5N5QPC1"/>
<name>A0A5N5QPC1_9AGAM</name>
<evidence type="ECO:0000313" key="4">
    <source>
        <dbReference type="EMBL" id="KAB5593544.1"/>
    </source>
</evidence>
<keyword evidence="2" id="KW-0472">Membrane</keyword>
<organism evidence="4 5">
    <name type="scientific">Ceratobasidium theobromae</name>
    <dbReference type="NCBI Taxonomy" id="1582974"/>
    <lineage>
        <taxon>Eukaryota</taxon>
        <taxon>Fungi</taxon>
        <taxon>Dikarya</taxon>
        <taxon>Basidiomycota</taxon>
        <taxon>Agaricomycotina</taxon>
        <taxon>Agaricomycetes</taxon>
        <taxon>Cantharellales</taxon>
        <taxon>Ceratobasidiaceae</taxon>
        <taxon>Ceratobasidium</taxon>
    </lineage>
</organism>
<gene>
    <name evidence="4" type="ORF">CTheo_3010</name>
</gene>
<protein>
    <recommendedName>
        <fullName evidence="3">DUF6534 domain-containing protein</fullName>
    </recommendedName>
</protein>
<feature type="transmembrane region" description="Helical" evidence="2">
    <location>
        <begin position="115"/>
        <end position="137"/>
    </location>
</feature>
<feature type="region of interest" description="Disordered" evidence="1">
    <location>
        <begin position="261"/>
        <end position="283"/>
    </location>
</feature>
<keyword evidence="5" id="KW-1185">Reference proteome</keyword>
<feature type="domain" description="DUF6534" evidence="3">
    <location>
        <begin position="163"/>
        <end position="248"/>
    </location>
</feature>
<evidence type="ECO:0000313" key="5">
    <source>
        <dbReference type="Proteomes" id="UP000383932"/>
    </source>
</evidence>
<feature type="transmembrane region" description="Helical" evidence="2">
    <location>
        <begin position="40"/>
        <end position="65"/>
    </location>
</feature>
<feature type="transmembrane region" description="Helical" evidence="2">
    <location>
        <begin position="190"/>
        <end position="215"/>
    </location>
</feature>
<feature type="transmembrane region" description="Helical" evidence="2">
    <location>
        <begin position="85"/>
        <end position="103"/>
    </location>
</feature>
<dbReference type="InterPro" id="IPR045339">
    <property type="entry name" value="DUF6534"/>
</dbReference>
<accession>A0A5N5QPC1</accession>
<dbReference type="PANTHER" id="PTHR40465:SF1">
    <property type="entry name" value="DUF6534 DOMAIN-CONTAINING PROTEIN"/>
    <property type="match status" value="1"/>
</dbReference>
<dbReference type="EMBL" id="SSOP01000035">
    <property type="protein sequence ID" value="KAB5593544.1"/>
    <property type="molecule type" value="Genomic_DNA"/>
</dbReference>
<reference evidence="4 5" key="1">
    <citation type="journal article" date="2019" name="Fungal Biol. Biotechnol.">
        <title>Draft genome sequence of fastidious pathogen Ceratobasidium theobromae, which causes vascular-streak dieback in Theobroma cacao.</title>
        <authorList>
            <person name="Ali S.S."/>
            <person name="Asman A."/>
            <person name="Shao J."/>
            <person name="Firmansyah A.P."/>
            <person name="Susilo A.W."/>
            <person name="Rosmana A."/>
            <person name="McMahon P."/>
            <person name="Junaid M."/>
            <person name="Guest D."/>
            <person name="Kheng T.Y."/>
            <person name="Meinhardt L.W."/>
            <person name="Bailey B.A."/>
        </authorList>
    </citation>
    <scope>NUCLEOTIDE SEQUENCE [LARGE SCALE GENOMIC DNA]</scope>
    <source>
        <strain evidence="4 5">CT2</strain>
    </source>
</reference>
<feature type="compositionally biased region" description="Polar residues" evidence="1">
    <location>
        <begin position="302"/>
        <end position="312"/>
    </location>
</feature>
<dbReference type="Pfam" id="PF20152">
    <property type="entry name" value="DUF6534"/>
    <property type="match status" value="1"/>
</dbReference>
<feature type="transmembrane region" description="Helical" evidence="2">
    <location>
        <begin position="227"/>
        <end position="244"/>
    </location>
</feature>
<dbReference type="PANTHER" id="PTHR40465">
    <property type="entry name" value="CHROMOSOME 1, WHOLE GENOME SHOTGUN SEQUENCE"/>
    <property type="match status" value="1"/>
</dbReference>
<evidence type="ECO:0000259" key="3">
    <source>
        <dbReference type="Pfam" id="PF20152"/>
    </source>
</evidence>
<evidence type="ECO:0000256" key="2">
    <source>
        <dbReference type="SAM" id="Phobius"/>
    </source>
</evidence>
<dbReference type="Proteomes" id="UP000383932">
    <property type="component" value="Unassembled WGS sequence"/>
</dbReference>
<keyword evidence="2" id="KW-0812">Transmembrane</keyword>
<sequence length="352" mass="38474">MGATIHQQYGGYVGTMDVSSNLLFDDGRRTALPAFPHDRLAIRCLVTISVLFCSFKAGHMIYISWDFFIAHFGNYLSASIPTPSIKVTGLESSIIGAIIQGFFIHRTFVLSRNWFFLVITVPTLLLGLTGALIMTIIVFDPALLLAKVTLLNAAANMMVSCVVICDVFITGFTCWYLLRAKTGFTATNNLITRLLATAIQSAAPPTICAILNLYFNQLAVSMTWVNFFNSLMPFFYASSMIFTLNSRANVSRGGSGAGYSTGGNAYEMRSGTRQPTGVTRGDDVTRAEVYISRQTHVDALSLEQSSRNGTQTFDHKDSNVYPDQTSSVHKVVTLAEDDRDDDGSSSHKISAV</sequence>